<feature type="region of interest" description="Disordered" evidence="2">
    <location>
        <begin position="1"/>
        <end position="25"/>
    </location>
</feature>
<feature type="coiled-coil region" evidence="1">
    <location>
        <begin position="106"/>
        <end position="150"/>
    </location>
</feature>
<comment type="caution">
    <text evidence="3">The sequence shown here is derived from an EMBL/GenBank/DDBJ whole genome shotgun (WGS) entry which is preliminary data.</text>
</comment>
<evidence type="ECO:0000256" key="2">
    <source>
        <dbReference type="SAM" id="MobiDB-lite"/>
    </source>
</evidence>
<keyword evidence="4" id="KW-1185">Reference proteome</keyword>
<proteinExistence type="predicted"/>
<organism evidence="3 4">
    <name type="scientific">Prymnesium parvum</name>
    <name type="common">Toxic golden alga</name>
    <dbReference type="NCBI Taxonomy" id="97485"/>
    <lineage>
        <taxon>Eukaryota</taxon>
        <taxon>Haptista</taxon>
        <taxon>Haptophyta</taxon>
        <taxon>Prymnesiophyceae</taxon>
        <taxon>Prymnesiales</taxon>
        <taxon>Prymnesiaceae</taxon>
        <taxon>Prymnesium</taxon>
    </lineage>
</organism>
<evidence type="ECO:0000256" key="1">
    <source>
        <dbReference type="SAM" id="Coils"/>
    </source>
</evidence>
<keyword evidence="1" id="KW-0175">Coiled coil</keyword>
<evidence type="ECO:0000313" key="4">
    <source>
        <dbReference type="Proteomes" id="UP001515480"/>
    </source>
</evidence>
<dbReference type="AlphaFoldDB" id="A0AB34IKP2"/>
<gene>
    <name evidence="3" type="ORF">AB1Y20_011686</name>
</gene>
<accession>A0AB34IKP2</accession>
<dbReference type="EMBL" id="JBGBPQ010000025">
    <property type="protein sequence ID" value="KAL1499483.1"/>
    <property type="molecule type" value="Genomic_DNA"/>
</dbReference>
<reference evidence="3 4" key="1">
    <citation type="journal article" date="2024" name="Science">
        <title>Giant polyketide synthase enzymes in the biosynthesis of giant marine polyether toxins.</title>
        <authorList>
            <person name="Fallon T.R."/>
            <person name="Shende V.V."/>
            <person name="Wierzbicki I.H."/>
            <person name="Pendleton A.L."/>
            <person name="Watervoot N.F."/>
            <person name="Auber R.P."/>
            <person name="Gonzalez D.J."/>
            <person name="Wisecaver J.H."/>
            <person name="Moore B.S."/>
        </authorList>
    </citation>
    <scope>NUCLEOTIDE SEQUENCE [LARGE SCALE GENOMIC DNA]</scope>
    <source>
        <strain evidence="3 4">12B1</strain>
    </source>
</reference>
<dbReference type="Proteomes" id="UP001515480">
    <property type="component" value="Unassembled WGS sequence"/>
</dbReference>
<name>A0AB34IKP2_PRYPA</name>
<sequence length="265" mass="30204">MDCYRRRRSLFESQTSPPTSRKPALLPPHVHAIHRQINTKLEQMHATVIALGDQNQQLAPMMEHEISGHLEVRKKNALHASERQRALAQSQQSEYDVICEEIAHVRDQLSRAVEEERANNLKLTEVATSNRQLRSELAALRQERLALKSETQREVQIKLQKAAQEHTYVPYKPLYQQEMENKTTLENTMMVQGLHNLALQKLQSVSMGMHSGKPLHWSSRLHVLNEVQSPRLFAPATLRVRTCDIGTDTELDAGNTFVCGVRVGV</sequence>
<evidence type="ECO:0000313" key="3">
    <source>
        <dbReference type="EMBL" id="KAL1499483.1"/>
    </source>
</evidence>
<protein>
    <recommendedName>
        <fullName evidence="5">Cilia- and flagella-associated protein 157</fullName>
    </recommendedName>
</protein>
<evidence type="ECO:0008006" key="5">
    <source>
        <dbReference type="Google" id="ProtNLM"/>
    </source>
</evidence>